<proteinExistence type="predicted"/>
<name>A0A6L5X9V0_9BACT</name>
<sequence>MKKIKYISLAAGVALMMSLSSCSDFLDKTPDTRVYLSTVDQLRELLVTGYMSTNYAPTCELSSDNVVDNTAPDANGNRYNLQSYSYADDQLFAFEDVNLATDNDSPSGVWSGCYGAIATANAVLEKAEEFEANGADANGALDASAKAELNAIKGEAYLIRAYHHFILCNVFCLPYRGPELSKEVEGIPYITKPETTVKPKYERGNLATDYEMIEADLLKGLDLVSDEYYTAPKYHFNKAAANAFAARFYLFKREYDKVVPYATAAFKGNDPSTLCQDGWMQNDFFYIKDIGRYFTGTERASNMMLMSSYSTWWRRFVQSSRYTCNREARRATIQGPGPTWENVTWRNNSTGETFAMHPMFQGVCGTAGGASYGSYFAGNCFEQFEYSDKLAGIGYVHMIRSEFNTEETLLCRAEAELFMGDTASCFRDIKIVDDSWHKNANHSSSEVELTPALIEKFYSTQGSSKTGGRQFGIMKTIKIDQVCPSSKYRLEDYMIPWEQCIQHYRRIWTVHTGMRFFDIKRLGLSVTHYQGASNTEHTISWPDRAAHYAIQIPSEVLSAGMDSTSRKPVITTAVGASASIATEVSNITPVGSGNKVAKKSRKGAYRRKY</sequence>
<keyword evidence="4" id="KW-1185">Reference proteome</keyword>
<dbReference type="Pfam" id="PF14322">
    <property type="entry name" value="SusD-like_3"/>
    <property type="match status" value="1"/>
</dbReference>
<dbReference type="AlphaFoldDB" id="A0A6L5X9V0"/>
<evidence type="ECO:0000256" key="1">
    <source>
        <dbReference type="SAM" id="SignalP"/>
    </source>
</evidence>
<feature type="domain" description="SusD-like N-terminal" evidence="2">
    <location>
        <begin position="24"/>
        <end position="250"/>
    </location>
</feature>
<reference evidence="3 4" key="1">
    <citation type="submission" date="2019-08" db="EMBL/GenBank/DDBJ databases">
        <title>In-depth cultivation of the pig gut microbiome towards novel bacterial diversity and tailored functional studies.</title>
        <authorList>
            <person name="Wylensek D."/>
            <person name="Hitch T.C.A."/>
            <person name="Clavel T."/>
        </authorList>
    </citation>
    <scope>NUCLEOTIDE SEQUENCE [LARGE SCALE GENOMIC DNA]</scope>
    <source>
        <strain evidence="3 4">Oil-RF-744-WCA-WT-10</strain>
    </source>
</reference>
<feature type="chain" id="PRO_5026968968" evidence="1">
    <location>
        <begin position="24"/>
        <end position="609"/>
    </location>
</feature>
<protein>
    <submittedName>
        <fullName evidence="3">RagB/SusD family nutrient uptake outer membrane protein</fullName>
    </submittedName>
</protein>
<organism evidence="3 4">
    <name type="scientific">Sodaliphilus pleomorphus</name>
    <dbReference type="NCBI Taxonomy" id="2606626"/>
    <lineage>
        <taxon>Bacteria</taxon>
        <taxon>Pseudomonadati</taxon>
        <taxon>Bacteroidota</taxon>
        <taxon>Bacteroidia</taxon>
        <taxon>Bacteroidales</taxon>
        <taxon>Muribaculaceae</taxon>
        <taxon>Sodaliphilus</taxon>
    </lineage>
</organism>
<dbReference type="InterPro" id="IPR011990">
    <property type="entry name" value="TPR-like_helical_dom_sf"/>
</dbReference>
<gene>
    <name evidence="3" type="ORF">FYJ29_01275</name>
</gene>
<dbReference type="SUPFAM" id="SSF48452">
    <property type="entry name" value="TPR-like"/>
    <property type="match status" value="1"/>
</dbReference>
<dbReference type="RefSeq" id="WP_154327021.1">
    <property type="nucleotide sequence ID" value="NZ_CP045696.1"/>
</dbReference>
<dbReference type="InterPro" id="IPR033985">
    <property type="entry name" value="SusD-like_N"/>
</dbReference>
<evidence type="ECO:0000313" key="4">
    <source>
        <dbReference type="Proteomes" id="UP000483362"/>
    </source>
</evidence>
<evidence type="ECO:0000313" key="3">
    <source>
        <dbReference type="EMBL" id="MSS16407.1"/>
    </source>
</evidence>
<evidence type="ECO:0000259" key="2">
    <source>
        <dbReference type="Pfam" id="PF14322"/>
    </source>
</evidence>
<feature type="signal peptide" evidence="1">
    <location>
        <begin position="1"/>
        <end position="23"/>
    </location>
</feature>
<dbReference type="EMBL" id="VULT01000002">
    <property type="protein sequence ID" value="MSS16407.1"/>
    <property type="molecule type" value="Genomic_DNA"/>
</dbReference>
<keyword evidence="1" id="KW-0732">Signal</keyword>
<dbReference type="Proteomes" id="UP000483362">
    <property type="component" value="Unassembled WGS sequence"/>
</dbReference>
<dbReference type="PROSITE" id="PS51257">
    <property type="entry name" value="PROKAR_LIPOPROTEIN"/>
    <property type="match status" value="1"/>
</dbReference>
<dbReference type="Gene3D" id="1.25.40.390">
    <property type="match status" value="2"/>
</dbReference>
<comment type="caution">
    <text evidence="3">The sequence shown here is derived from an EMBL/GenBank/DDBJ whole genome shotgun (WGS) entry which is preliminary data.</text>
</comment>
<accession>A0A6L5X9V0</accession>